<accession>A0ACB8V454</accession>
<sequence length="654" mass="73391">MAAEDQEDPLIKALPPASDYLTYLTILEYQLTPVRLPILHRVLQDETLTTNIGWDLVQLLLPLLPASEDCLQDIARLGNPREVILRVSDALMTLQPSLDEEENEATVSDEDYPQLDTSLDSAEKPVPLHILQFNSLVSMLTVLHARIKTKYPSRFIATSLHAALEAYTEYPTLETTTAIVEFLRDISGNKRPALPPRNASEQLIQRTTGAQAPDPEAEDEAHPENSTAQETALIQKLVQFGLMEALKIFLLHCTGKAPPGMQWTIRVQEKLDKDSAPSPFDLGDYFSRIEHAKERDTTVGKILALSRDFGLESKDLLQVALNRGDSDASPLDFENLPKSAAEIPLEPHGCLIMLAARYSTAVLFDSTQPETNTSVYRNIPNIFENFLRSNEKESIKDVAAEAPIPLLDSLLVLALISIHREPNSMVRDEYSFKQLLLTIVACVRVPSMRRLSRVERVPLALFHTYPNAQTKYDLIFSIFSDDELQYAREPAISWLKQELLSTTQDIVESVIPNPFMKSDSFSTIFRAIYKPLPSSYSSLPSLSTSALFAEVINFTQHDSTLYISALNFYYLLCKSDVLRQGLKLQELNAGFRRDYLNPMKAFAQSVTKDPTIGERVEKEFDEGLAHMSKSVADVVLHVIGEIEIVEWEDSTHSA</sequence>
<proteinExistence type="predicted"/>
<protein>
    <submittedName>
        <fullName evidence="1">YAP1-binding protein 1</fullName>
    </submittedName>
</protein>
<dbReference type="EMBL" id="JALBCA010000015">
    <property type="protein sequence ID" value="KAI2390894.1"/>
    <property type="molecule type" value="Genomic_DNA"/>
</dbReference>
<organism evidence="1">
    <name type="scientific">Ophidiomyces ophidiicola</name>
    <dbReference type="NCBI Taxonomy" id="1387563"/>
    <lineage>
        <taxon>Eukaryota</taxon>
        <taxon>Fungi</taxon>
        <taxon>Dikarya</taxon>
        <taxon>Ascomycota</taxon>
        <taxon>Pezizomycotina</taxon>
        <taxon>Eurotiomycetes</taxon>
        <taxon>Eurotiomycetidae</taxon>
        <taxon>Onygenales</taxon>
        <taxon>Onygenaceae</taxon>
        <taxon>Ophidiomyces</taxon>
    </lineage>
</organism>
<gene>
    <name evidence="1" type="primary">YBP1</name>
    <name evidence="1" type="ORF">LOY88_001481</name>
</gene>
<reference evidence="1" key="1">
    <citation type="journal article" date="2022" name="bioRxiv">
        <title>Population genetic analysis of Ophidiomyces ophidiicola, the causative agent of snake fungal disease, indicates recent introductions to the USA.</title>
        <authorList>
            <person name="Ladner J.T."/>
            <person name="Palmer J.M."/>
            <person name="Ettinger C.L."/>
            <person name="Stajich J.E."/>
            <person name="Farrell T.M."/>
            <person name="Glorioso B.M."/>
            <person name="Lawson B."/>
            <person name="Price S.J."/>
            <person name="Stengle A.G."/>
            <person name="Grear D.A."/>
            <person name="Lorch J.M."/>
        </authorList>
    </citation>
    <scope>NUCLEOTIDE SEQUENCE</scope>
    <source>
        <strain evidence="1">NWHC 24266-5</strain>
    </source>
</reference>
<name>A0ACB8V454_9EURO</name>
<comment type="caution">
    <text evidence="1">The sequence shown here is derived from an EMBL/GenBank/DDBJ whole genome shotgun (WGS) entry which is preliminary data.</text>
</comment>
<evidence type="ECO:0000313" key="1">
    <source>
        <dbReference type="EMBL" id="KAI2390894.1"/>
    </source>
</evidence>